<dbReference type="Gene3D" id="3.40.190.10">
    <property type="entry name" value="Periplasmic binding protein-like II"/>
    <property type="match status" value="1"/>
</dbReference>
<evidence type="ECO:0000313" key="2">
    <source>
        <dbReference type="EMBL" id="MEK8048720.1"/>
    </source>
</evidence>
<keyword evidence="3" id="KW-1185">Reference proteome</keyword>
<name>A0ABU9CEJ5_9BURK</name>
<sequence length="326" mass="34104">MRRRTLLLTAGPCALGGWQTLTQAAEAWPSKPITLIVPFPAGGPTDVLGRAAGRILQDRLKQTVVVENRPGAGGNIGTEQIAKAAPDGYTLGVGVISSLSIAPQLLAKLPYHPRTSFTPIGMIGIAKGAIVAHPSAPFNDLKGLIAYAKAHPKRLAFGSSGIGTSNHLAGEYLQSLAHIELLHIPYKGTSQVAQDLLGGQLPLSFETSLLTTAPAVKAGKLKAIAITAGTRSALLPDVPTVAEQGFAGFDVPSWFGLIAPAGLPRDIVVALNRALVDGLKQPDVAERFAQIGAEPTPGTPEQFAQTIADENVRWGKVIRDARITPE</sequence>
<dbReference type="RefSeq" id="WP_341408395.1">
    <property type="nucleotide sequence ID" value="NZ_JBBUTH010000001.1"/>
</dbReference>
<dbReference type="InterPro" id="IPR005064">
    <property type="entry name" value="BUG"/>
</dbReference>
<dbReference type="SUPFAM" id="SSF53850">
    <property type="entry name" value="Periplasmic binding protein-like II"/>
    <property type="match status" value="1"/>
</dbReference>
<comment type="similarity">
    <text evidence="1">Belongs to the UPF0065 (bug) family.</text>
</comment>
<dbReference type="PANTHER" id="PTHR42928">
    <property type="entry name" value="TRICARBOXYLATE-BINDING PROTEIN"/>
    <property type="match status" value="1"/>
</dbReference>
<reference evidence="2 3" key="1">
    <citation type="submission" date="2024-04" db="EMBL/GenBank/DDBJ databases">
        <title>Novel species of the genus Ideonella isolated from streams.</title>
        <authorList>
            <person name="Lu H."/>
        </authorList>
    </citation>
    <scope>NUCLEOTIDE SEQUENCE [LARGE SCALE GENOMIC DNA]</scope>
    <source>
        <strain evidence="2 3">DXS22W</strain>
    </source>
</reference>
<proteinExistence type="inferred from homology"/>
<accession>A0ABU9CEJ5</accession>
<dbReference type="CDD" id="cd13578">
    <property type="entry name" value="PBP2_Bug27"/>
    <property type="match status" value="1"/>
</dbReference>
<evidence type="ECO:0000256" key="1">
    <source>
        <dbReference type="ARBA" id="ARBA00006987"/>
    </source>
</evidence>
<dbReference type="InterPro" id="IPR042100">
    <property type="entry name" value="Bug_dom1"/>
</dbReference>
<dbReference type="PANTHER" id="PTHR42928:SF5">
    <property type="entry name" value="BLR1237 PROTEIN"/>
    <property type="match status" value="1"/>
</dbReference>
<gene>
    <name evidence="2" type="ORF">AACH10_00545</name>
</gene>
<dbReference type="Pfam" id="PF03401">
    <property type="entry name" value="TctC"/>
    <property type="match status" value="1"/>
</dbReference>
<protein>
    <submittedName>
        <fullName evidence="2">Tripartite tricarboxylate transporter substrate binding protein</fullName>
    </submittedName>
</protein>
<evidence type="ECO:0000313" key="3">
    <source>
        <dbReference type="Proteomes" id="UP001365405"/>
    </source>
</evidence>
<dbReference type="Proteomes" id="UP001365405">
    <property type="component" value="Unassembled WGS sequence"/>
</dbReference>
<organism evidence="2 3">
    <name type="scientific">Pseudaquabacterium inlustre</name>
    <dbReference type="NCBI Taxonomy" id="2984192"/>
    <lineage>
        <taxon>Bacteria</taxon>
        <taxon>Pseudomonadati</taxon>
        <taxon>Pseudomonadota</taxon>
        <taxon>Betaproteobacteria</taxon>
        <taxon>Burkholderiales</taxon>
        <taxon>Sphaerotilaceae</taxon>
        <taxon>Pseudaquabacterium</taxon>
    </lineage>
</organism>
<dbReference type="Gene3D" id="3.40.190.150">
    <property type="entry name" value="Bordetella uptake gene, domain 1"/>
    <property type="match status" value="1"/>
</dbReference>
<dbReference type="PIRSF" id="PIRSF017082">
    <property type="entry name" value="YflP"/>
    <property type="match status" value="1"/>
</dbReference>
<comment type="caution">
    <text evidence="2">The sequence shown here is derived from an EMBL/GenBank/DDBJ whole genome shotgun (WGS) entry which is preliminary data.</text>
</comment>
<dbReference type="EMBL" id="JBBUTH010000001">
    <property type="protein sequence ID" value="MEK8048720.1"/>
    <property type="molecule type" value="Genomic_DNA"/>
</dbReference>